<feature type="region of interest" description="Disordered" evidence="1">
    <location>
        <begin position="31"/>
        <end position="71"/>
    </location>
</feature>
<keyword evidence="2" id="KW-0732">Signal</keyword>
<dbReference type="AlphaFoldDB" id="A0A5C4U273"/>
<protein>
    <submittedName>
        <fullName evidence="4">DUF2020 domain-containing protein</fullName>
    </submittedName>
</protein>
<gene>
    <name evidence="4" type="ORF">FHE74_10175</name>
</gene>
<sequence>MKCEPTVTLAVCCALALSGCSTLDDVPVPAEDGTPTASASAPDSAPAPEQAPALGADLPVDTRPVGQRTNFNECPYLDTQWVADTNGQRVTGVDVDTRFDPPACVYFSYPEAPQLEVIVRHMPTEADAIAVVDTAAPISTTEPADQPAGWMGGRAGEGMVPGVEGSVYAVQKGKTAVVVYSNQGQSFKPEQVAGQVINNLGL</sequence>
<dbReference type="Gene3D" id="3.40.1000.10">
    <property type="entry name" value="Mog1/PsbP, alpha/beta/alpha sandwich"/>
    <property type="match status" value="1"/>
</dbReference>
<dbReference type="InterPro" id="IPR016123">
    <property type="entry name" value="Mog1/PsbP_a/b/a-sand"/>
</dbReference>
<evidence type="ECO:0000313" key="5">
    <source>
        <dbReference type="Proteomes" id="UP000312032"/>
    </source>
</evidence>
<dbReference type="Proteomes" id="UP000312032">
    <property type="component" value="Unassembled WGS sequence"/>
</dbReference>
<feature type="compositionally biased region" description="Low complexity" evidence="1">
    <location>
        <begin position="35"/>
        <end position="53"/>
    </location>
</feature>
<dbReference type="RefSeq" id="WP_139466405.1">
    <property type="nucleotide sequence ID" value="NZ_VDHJ01000019.1"/>
</dbReference>
<accession>A0A5C4U273</accession>
<proteinExistence type="predicted"/>
<evidence type="ECO:0000256" key="1">
    <source>
        <dbReference type="SAM" id="MobiDB-lite"/>
    </source>
</evidence>
<organism evidence="4 5">
    <name type="scientific">Corynebacterium tapiri</name>
    <dbReference type="NCBI Taxonomy" id="1448266"/>
    <lineage>
        <taxon>Bacteria</taxon>
        <taxon>Bacillati</taxon>
        <taxon>Actinomycetota</taxon>
        <taxon>Actinomycetes</taxon>
        <taxon>Mycobacteriales</taxon>
        <taxon>Corynebacteriaceae</taxon>
        <taxon>Corynebacterium</taxon>
    </lineage>
</organism>
<dbReference type="Pfam" id="PF09449">
    <property type="entry name" value="DUF2020"/>
    <property type="match status" value="1"/>
</dbReference>
<dbReference type="OrthoDB" id="4774058at2"/>
<dbReference type="PROSITE" id="PS51257">
    <property type="entry name" value="PROKAR_LIPOPROTEIN"/>
    <property type="match status" value="1"/>
</dbReference>
<evidence type="ECO:0000259" key="3">
    <source>
        <dbReference type="Pfam" id="PF09449"/>
    </source>
</evidence>
<name>A0A5C4U273_9CORY</name>
<keyword evidence="5" id="KW-1185">Reference proteome</keyword>
<feature type="chain" id="PRO_5039071986" evidence="2">
    <location>
        <begin position="24"/>
        <end position="202"/>
    </location>
</feature>
<comment type="caution">
    <text evidence="4">The sequence shown here is derived from an EMBL/GenBank/DDBJ whole genome shotgun (WGS) entry which is preliminary data.</text>
</comment>
<dbReference type="EMBL" id="VDHJ01000019">
    <property type="protein sequence ID" value="TNL94639.1"/>
    <property type="molecule type" value="Genomic_DNA"/>
</dbReference>
<evidence type="ECO:0000256" key="2">
    <source>
        <dbReference type="SAM" id="SignalP"/>
    </source>
</evidence>
<evidence type="ECO:0000313" key="4">
    <source>
        <dbReference type="EMBL" id="TNL94639.1"/>
    </source>
</evidence>
<dbReference type="SUPFAM" id="SSF55724">
    <property type="entry name" value="Mog1p/PsbP-like"/>
    <property type="match status" value="1"/>
</dbReference>
<reference evidence="4 5" key="1">
    <citation type="submission" date="2019-06" db="EMBL/GenBank/DDBJ databases">
        <authorList>
            <person name="Li J."/>
        </authorList>
    </citation>
    <scope>NUCLEOTIDE SEQUENCE [LARGE SCALE GENOMIC DNA]</scope>
    <source>
        <strain evidence="4 5">LMG 28165</strain>
    </source>
</reference>
<feature type="signal peptide" evidence="2">
    <location>
        <begin position="1"/>
        <end position="23"/>
    </location>
</feature>
<dbReference type="InterPro" id="IPR018567">
    <property type="entry name" value="DUF2020"/>
</dbReference>
<feature type="domain" description="DUF2020" evidence="3">
    <location>
        <begin position="58"/>
        <end position="202"/>
    </location>
</feature>